<name>A0ABN1NKA0_9PSEU</name>
<dbReference type="Proteomes" id="UP001499967">
    <property type="component" value="Unassembled WGS sequence"/>
</dbReference>
<evidence type="ECO:0000313" key="4">
    <source>
        <dbReference type="Proteomes" id="UP001499967"/>
    </source>
</evidence>
<dbReference type="SUPFAM" id="SSF51735">
    <property type="entry name" value="NAD(P)-binding Rossmann-fold domains"/>
    <property type="match status" value="1"/>
</dbReference>
<comment type="caution">
    <text evidence="3">The sequence shown here is derived from an EMBL/GenBank/DDBJ whole genome shotgun (WGS) entry which is preliminary data.</text>
</comment>
<dbReference type="CDD" id="cd05233">
    <property type="entry name" value="SDR_c"/>
    <property type="match status" value="1"/>
</dbReference>
<dbReference type="PRINTS" id="PR00080">
    <property type="entry name" value="SDRFAMILY"/>
</dbReference>
<dbReference type="EMBL" id="BAAAHP010000366">
    <property type="protein sequence ID" value="GAA0910751.1"/>
    <property type="molecule type" value="Genomic_DNA"/>
</dbReference>
<dbReference type="InterPro" id="IPR002347">
    <property type="entry name" value="SDR_fam"/>
</dbReference>
<evidence type="ECO:0000256" key="2">
    <source>
        <dbReference type="ARBA" id="ARBA00023002"/>
    </source>
</evidence>
<reference evidence="3 4" key="1">
    <citation type="journal article" date="2019" name="Int. J. Syst. Evol. Microbiol.">
        <title>The Global Catalogue of Microorganisms (GCM) 10K type strain sequencing project: providing services to taxonomists for standard genome sequencing and annotation.</title>
        <authorList>
            <consortium name="The Broad Institute Genomics Platform"/>
            <consortium name="The Broad Institute Genome Sequencing Center for Infectious Disease"/>
            <person name="Wu L."/>
            <person name="Ma J."/>
        </authorList>
    </citation>
    <scope>NUCLEOTIDE SEQUENCE [LARGE SCALE GENOMIC DNA]</scope>
    <source>
        <strain evidence="3 4">JCM 11117</strain>
    </source>
</reference>
<keyword evidence="2" id="KW-0560">Oxidoreductase</keyword>
<protein>
    <submittedName>
        <fullName evidence="3">Dihydroanticapsin 7-dehydrogenase</fullName>
    </submittedName>
</protein>
<comment type="similarity">
    <text evidence="1">Belongs to the short-chain dehydrogenases/reductases (SDR) family.</text>
</comment>
<dbReference type="RefSeq" id="WP_343947291.1">
    <property type="nucleotide sequence ID" value="NZ_BAAAHP010000366.1"/>
</dbReference>
<keyword evidence="4" id="KW-1185">Reference proteome</keyword>
<dbReference type="Gene3D" id="3.40.50.720">
    <property type="entry name" value="NAD(P)-binding Rossmann-like Domain"/>
    <property type="match status" value="1"/>
</dbReference>
<dbReference type="PRINTS" id="PR00081">
    <property type="entry name" value="GDHRDH"/>
</dbReference>
<evidence type="ECO:0000256" key="1">
    <source>
        <dbReference type="ARBA" id="ARBA00006484"/>
    </source>
</evidence>
<accession>A0ABN1NKA0</accession>
<dbReference type="PANTHER" id="PTHR43477">
    <property type="entry name" value="DIHYDROANTICAPSIN 7-DEHYDROGENASE"/>
    <property type="match status" value="1"/>
</dbReference>
<dbReference type="PROSITE" id="PS00061">
    <property type="entry name" value="ADH_SHORT"/>
    <property type="match status" value="1"/>
</dbReference>
<evidence type="ECO:0000313" key="3">
    <source>
        <dbReference type="EMBL" id="GAA0910751.1"/>
    </source>
</evidence>
<dbReference type="Pfam" id="PF13561">
    <property type="entry name" value="adh_short_C2"/>
    <property type="match status" value="1"/>
</dbReference>
<dbReference type="InterPro" id="IPR036291">
    <property type="entry name" value="NAD(P)-bd_dom_sf"/>
</dbReference>
<dbReference type="PANTHER" id="PTHR43477:SF1">
    <property type="entry name" value="DIHYDROANTICAPSIN 7-DEHYDROGENASE"/>
    <property type="match status" value="1"/>
</dbReference>
<dbReference type="InterPro" id="IPR020904">
    <property type="entry name" value="Sc_DH/Rdtase_CS"/>
</dbReference>
<proteinExistence type="inferred from homology"/>
<sequence length="255" mass="26515">MSRLTGKHTIITGAAGGMGQVACRRFCEEGAIVLGSDLDEAAGRKLEADLRADGLPFTFVPADAATTTGIGQIADAARETLHGRVDVLYNNHGIILGKPLLDTTEEEWDKVLDVDLKSVFLLTKAIVPLMTDGGSIINVSSAGGLVSMPGMSVYCAAKGGLVMFSKGAAADLAPLGIRVNAICPGSIDTPMPRAFFSLLSDEEAAAAMKANAAEHFVNRFGQPEEVVPLAIYLAGDESTFMTGAAIPIDGGYTAR</sequence>
<dbReference type="InterPro" id="IPR051122">
    <property type="entry name" value="SDR_DHRS6-like"/>
</dbReference>
<organism evidence="3 4">
    <name type="scientific">Pseudonocardia zijingensis</name>
    <dbReference type="NCBI Taxonomy" id="153376"/>
    <lineage>
        <taxon>Bacteria</taxon>
        <taxon>Bacillati</taxon>
        <taxon>Actinomycetota</taxon>
        <taxon>Actinomycetes</taxon>
        <taxon>Pseudonocardiales</taxon>
        <taxon>Pseudonocardiaceae</taxon>
        <taxon>Pseudonocardia</taxon>
    </lineage>
</organism>
<gene>
    <name evidence="3" type="primary">bacC</name>
    <name evidence="3" type="ORF">GCM10009559_81630</name>
</gene>